<evidence type="ECO:0000256" key="1">
    <source>
        <dbReference type="ARBA" id="ARBA00003871"/>
    </source>
</evidence>
<dbReference type="EMBL" id="JAAAML010000002">
    <property type="protein sequence ID" value="MCO6408885.1"/>
    <property type="molecule type" value="Genomic_DNA"/>
</dbReference>
<dbReference type="PANTHER" id="PTHR11895">
    <property type="entry name" value="TRANSAMIDASE"/>
    <property type="match status" value="1"/>
</dbReference>
<dbReference type="Gene3D" id="3.90.1300.10">
    <property type="entry name" value="Amidase signature (AS) domain"/>
    <property type="match status" value="1"/>
</dbReference>
<evidence type="ECO:0000313" key="5">
    <source>
        <dbReference type="EMBL" id="MCO6408885.1"/>
    </source>
</evidence>
<dbReference type="PROSITE" id="PS00571">
    <property type="entry name" value="AMIDASES"/>
    <property type="match status" value="1"/>
</dbReference>
<name>A0ABT1CRQ6_9HYPH</name>
<protein>
    <recommendedName>
        <fullName evidence="3">Indoleacetamide hydrolase</fullName>
    </recommendedName>
</protein>
<sequence>MISEADYTSRDATALADLVRRGEVSPEELLDTAIARIERLNPHLNAVVETLYDAARRDIADGLPDGPFAGVPFLVKDLHTLVKGSRLSHGCRFFAGHVSSHDSSVVAKARAAGLVIAGRTNSPEFGLNSTTESRFLGPARNPWNPEHSSGGSSGGSAAAVAAGMVPLSHATDSGGSIRIPASCCGLIGLKPTRGRVLAGLDIGEGWHDTFNAFAITRSVRDTARLLDCLKNGGEPAPYYPPYHDMSFSEIPDAPARPLRIGILETPPNGVAVDPEVCNALDGTRKLLEQLGHVTETASLSYETGPAAEAFLNVICSSVASTVGYHEKHTGTVARREDFEASVWSALQIGRQIPGGELNAAIACIHLTGAEILRQLGSFDAVLSPTVAKPPLPRGQLDAGEADIKTFLSKVFAFAPFTSFYNISGQPAISLPVAWSPEGLPIGMQFSARPGREDVLIRLAAQLEAALDWSKPQTALMARLTER</sequence>
<reference evidence="5 6" key="1">
    <citation type="submission" date="2020-01" db="EMBL/GenBank/DDBJ databases">
        <title>Genomes of bacteria type strains.</title>
        <authorList>
            <person name="Chen J."/>
            <person name="Zhu S."/>
            <person name="Yang J."/>
        </authorList>
    </citation>
    <scope>NUCLEOTIDE SEQUENCE [LARGE SCALE GENOMIC DNA]</scope>
    <source>
        <strain evidence="5 6">DSM 16655</strain>
    </source>
</reference>
<gene>
    <name evidence="5" type="ORF">GTW23_11920</name>
</gene>
<comment type="similarity">
    <text evidence="2">Belongs to the amidase family.</text>
</comment>
<dbReference type="InterPro" id="IPR020556">
    <property type="entry name" value="Amidase_CS"/>
</dbReference>
<evidence type="ECO:0000256" key="2">
    <source>
        <dbReference type="ARBA" id="ARBA00009199"/>
    </source>
</evidence>
<dbReference type="PANTHER" id="PTHR11895:SF7">
    <property type="entry name" value="GLUTAMYL-TRNA(GLN) AMIDOTRANSFERASE SUBUNIT A, MITOCHONDRIAL"/>
    <property type="match status" value="1"/>
</dbReference>
<dbReference type="InterPro" id="IPR000120">
    <property type="entry name" value="Amidase"/>
</dbReference>
<keyword evidence="6" id="KW-1185">Reference proteome</keyword>
<dbReference type="SUPFAM" id="SSF75304">
    <property type="entry name" value="Amidase signature (AS) enzymes"/>
    <property type="match status" value="1"/>
</dbReference>
<organism evidence="5 6">
    <name type="scientific">Hoeflea alexandrii</name>
    <dbReference type="NCBI Taxonomy" id="288436"/>
    <lineage>
        <taxon>Bacteria</taxon>
        <taxon>Pseudomonadati</taxon>
        <taxon>Pseudomonadota</taxon>
        <taxon>Alphaproteobacteria</taxon>
        <taxon>Hyphomicrobiales</taxon>
        <taxon>Rhizobiaceae</taxon>
        <taxon>Hoeflea</taxon>
    </lineage>
</organism>
<proteinExistence type="inferred from homology"/>
<dbReference type="InterPro" id="IPR023631">
    <property type="entry name" value="Amidase_dom"/>
</dbReference>
<comment type="function">
    <text evidence="1">Hydrolyzes indole-3-acetamide (IAM) into indole-3-acetic acid (IAA).</text>
</comment>
<dbReference type="RefSeq" id="WP_252915937.1">
    <property type="nucleotide sequence ID" value="NZ_JAAAML010000002.1"/>
</dbReference>
<evidence type="ECO:0000259" key="4">
    <source>
        <dbReference type="Pfam" id="PF01425"/>
    </source>
</evidence>
<accession>A0ABT1CRQ6</accession>
<feature type="domain" description="Amidase" evidence="4">
    <location>
        <begin position="28"/>
        <end position="455"/>
    </location>
</feature>
<dbReference type="InterPro" id="IPR036928">
    <property type="entry name" value="AS_sf"/>
</dbReference>
<evidence type="ECO:0000313" key="6">
    <source>
        <dbReference type="Proteomes" id="UP001320715"/>
    </source>
</evidence>
<dbReference type="Pfam" id="PF01425">
    <property type="entry name" value="Amidase"/>
    <property type="match status" value="1"/>
</dbReference>
<dbReference type="Proteomes" id="UP001320715">
    <property type="component" value="Unassembled WGS sequence"/>
</dbReference>
<comment type="caution">
    <text evidence="5">The sequence shown here is derived from an EMBL/GenBank/DDBJ whole genome shotgun (WGS) entry which is preliminary data.</text>
</comment>
<evidence type="ECO:0000256" key="3">
    <source>
        <dbReference type="ARBA" id="ARBA00021874"/>
    </source>
</evidence>